<dbReference type="Gene3D" id="1.10.10.10">
    <property type="entry name" value="Winged helix-like DNA-binding domain superfamily/Winged helix DNA-binding domain"/>
    <property type="match status" value="1"/>
</dbReference>
<dbReference type="RefSeq" id="WP_070395949.1">
    <property type="nucleotide sequence ID" value="NZ_CP017599.1"/>
</dbReference>
<dbReference type="STRING" id="1458985.BJP34_32800"/>
<dbReference type="Pfam" id="PF04255">
    <property type="entry name" value="DUF433"/>
    <property type="match status" value="1"/>
</dbReference>
<evidence type="ECO:0000313" key="1">
    <source>
        <dbReference type="EMBL" id="AOX03577.1"/>
    </source>
</evidence>
<sequence length="116" mass="13630">MSNQALTDYFNFLAPTDIRLKGTRIGIETILYDYLDCHKTPEEIAQAYTSLTLEQVYATILYYLQNQNAVSEYMKDWLFHGHTMREQQRLNPPPVSEKLRQLRAIRKARAEMLNDS</sequence>
<dbReference type="KEGG" id="mpro:BJP34_32800"/>
<evidence type="ECO:0008006" key="3">
    <source>
        <dbReference type="Google" id="ProtNLM"/>
    </source>
</evidence>
<accession>A0A1D8U0Z6</accession>
<organism evidence="1 2">
    <name type="scientific">Moorena producens PAL-8-15-08-1</name>
    <dbReference type="NCBI Taxonomy" id="1458985"/>
    <lineage>
        <taxon>Bacteria</taxon>
        <taxon>Bacillati</taxon>
        <taxon>Cyanobacteriota</taxon>
        <taxon>Cyanophyceae</taxon>
        <taxon>Coleofasciculales</taxon>
        <taxon>Coleofasciculaceae</taxon>
        <taxon>Moorena</taxon>
    </lineage>
</organism>
<dbReference type="Proteomes" id="UP000177870">
    <property type="component" value="Chromosome"/>
</dbReference>
<dbReference type="SUPFAM" id="SSF46689">
    <property type="entry name" value="Homeodomain-like"/>
    <property type="match status" value="1"/>
</dbReference>
<dbReference type="AlphaFoldDB" id="A0A1D8U0Z6"/>
<evidence type="ECO:0000313" key="2">
    <source>
        <dbReference type="Proteomes" id="UP000177870"/>
    </source>
</evidence>
<proteinExistence type="predicted"/>
<reference evidence="2" key="1">
    <citation type="submission" date="2016-10" db="EMBL/GenBank/DDBJ databases">
        <title>Comparative genomics uncovers the prolific and rare metabolic potential of the cyanobacterial genus Moorea.</title>
        <authorList>
            <person name="Leao T."/>
            <person name="Castelao G."/>
            <person name="Korobeynikov A."/>
            <person name="Monroe E.A."/>
            <person name="Podell S."/>
            <person name="Glukhov E."/>
            <person name="Allen E."/>
            <person name="Gerwick W.H."/>
            <person name="Gerwick L."/>
        </authorList>
    </citation>
    <scope>NUCLEOTIDE SEQUENCE [LARGE SCALE GENOMIC DNA]</scope>
    <source>
        <strain evidence="2">PAL-8-15-08-1</strain>
    </source>
</reference>
<dbReference type="InterPro" id="IPR009057">
    <property type="entry name" value="Homeodomain-like_sf"/>
</dbReference>
<dbReference type="InterPro" id="IPR036388">
    <property type="entry name" value="WH-like_DNA-bd_sf"/>
</dbReference>
<name>A0A1D8U0Z6_9CYAN</name>
<gene>
    <name evidence="1" type="ORF">BJP34_32800</name>
</gene>
<dbReference type="InterPro" id="IPR007367">
    <property type="entry name" value="DUF433"/>
</dbReference>
<protein>
    <recommendedName>
        <fullName evidence="3">DUF433 domain-containing protein</fullName>
    </recommendedName>
</protein>
<dbReference type="OrthoDB" id="466370at2"/>
<dbReference type="EMBL" id="CP017599">
    <property type="protein sequence ID" value="AOX03577.1"/>
    <property type="molecule type" value="Genomic_DNA"/>
</dbReference>